<feature type="region of interest" description="Disordered" evidence="1">
    <location>
        <begin position="323"/>
        <end position="353"/>
    </location>
</feature>
<accession>A0A0F9TTE3</accession>
<dbReference type="AlphaFoldDB" id="A0A0F9TTE3"/>
<dbReference type="EMBL" id="LAZR01001438">
    <property type="protein sequence ID" value="KKN44653.1"/>
    <property type="molecule type" value="Genomic_DNA"/>
</dbReference>
<reference evidence="2" key="1">
    <citation type="journal article" date="2015" name="Nature">
        <title>Complex archaea that bridge the gap between prokaryotes and eukaryotes.</title>
        <authorList>
            <person name="Spang A."/>
            <person name="Saw J.H."/>
            <person name="Jorgensen S.L."/>
            <person name="Zaremba-Niedzwiedzka K."/>
            <person name="Martijn J."/>
            <person name="Lind A.E."/>
            <person name="van Eijk R."/>
            <person name="Schleper C."/>
            <person name="Guy L."/>
            <person name="Ettema T.J."/>
        </authorList>
    </citation>
    <scope>NUCLEOTIDE SEQUENCE</scope>
</reference>
<feature type="region of interest" description="Disordered" evidence="1">
    <location>
        <begin position="127"/>
        <end position="146"/>
    </location>
</feature>
<proteinExistence type="predicted"/>
<organism evidence="2">
    <name type="scientific">marine sediment metagenome</name>
    <dbReference type="NCBI Taxonomy" id="412755"/>
    <lineage>
        <taxon>unclassified sequences</taxon>
        <taxon>metagenomes</taxon>
        <taxon>ecological metagenomes</taxon>
    </lineage>
</organism>
<protein>
    <submittedName>
        <fullName evidence="2">Uncharacterized protein</fullName>
    </submittedName>
</protein>
<evidence type="ECO:0000313" key="2">
    <source>
        <dbReference type="EMBL" id="KKN44653.1"/>
    </source>
</evidence>
<feature type="compositionally biased region" description="Basic and acidic residues" evidence="1">
    <location>
        <begin position="343"/>
        <end position="353"/>
    </location>
</feature>
<feature type="compositionally biased region" description="Gly residues" evidence="1">
    <location>
        <begin position="135"/>
        <end position="146"/>
    </location>
</feature>
<comment type="caution">
    <text evidence="2">The sequence shown here is derived from an EMBL/GenBank/DDBJ whole genome shotgun (WGS) entry which is preliminary data.</text>
</comment>
<name>A0A0F9TTE3_9ZZZZ</name>
<evidence type="ECO:0000256" key="1">
    <source>
        <dbReference type="SAM" id="MobiDB-lite"/>
    </source>
</evidence>
<sequence>MGMNWIAKLAAKAPVPIFIARGNDAPDETDKLHLNPNLSIVDTPRAASILLVAGTIPHALTAHLHRLHDQLPHPRATIFWHSSPTDQLSSALGVTHGDDLGSFLLQTRAALLTGERASEADVLPDEPANVWRGVGPHGQGGKGMMGGTPYGRPMAMTDDDMRDGLKLDAYTADFGPFLTMLPSGMILKITLQGDLFQKVAVVSPPYEDARQGREIRTLLKLLGLPALANRLLIENAHCEAGFKRLVTLSGVRRAIPPDLGRTHDGSDVRSRFEHMLNDPSNPQNLHLMGLGLGDLLEGREWQEAMLILNSFDNTSLRKICANTPTDATDDMGDSSEQASGGHEGMDHSSHGGH</sequence>
<gene>
    <name evidence="2" type="ORF">LCGC14_0690950</name>
</gene>
<dbReference type="SUPFAM" id="SSF56770">
    <property type="entry name" value="HydA/Nqo6-like"/>
    <property type="match status" value="1"/>
</dbReference>